<gene>
    <name evidence="8" type="ORF">J9253_13715</name>
</gene>
<dbReference type="SUPFAM" id="SSF54534">
    <property type="entry name" value="FKBP-like"/>
    <property type="match status" value="1"/>
</dbReference>
<evidence type="ECO:0000313" key="9">
    <source>
        <dbReference type="Proteomes" id="UP000672039"/>
    </source>
</evidence>
<comment type="similarity">
    <text evidence="2 6">Belongs to the FKBP-type PPIase family.</text>
</comment>
<dbReference type="EMBL" id="CP072801">
    <property type="protein sequence ID" value="QTR45061.1"/>
    <property type="molecule type" value="Genomic_DNA"/>
</dbReference>
<dbReference type="EC" id="5.2.1.8" evidence="6"/>
<evidence type="ECO:0000256" key="6">
    <source>
        <dbReference type="RuleBase" id="RU003915"/>
    </source>
</evidence>
<evidence type="ECO:0000313" key="8">
    <source>
        <dbReference type="EMBL" id="QTR45061.1"/>
    </source>
</evidence>
<keyword evidence="3 5" id="KW-0697">Rotamase</keyword>
<dbReference type="PROSITE" id="PS50059">
    <property type="entry name" value="FKBP_PPIASE"/>
    <property type="match status" value="1"/>
</dbReference>
<keyword evidence="9" id="KW-1185">Reference proteome</keyword>
<accession>A0ABX7WPT5</accession>
<feature type="domain" description="PPIase FKBP-type" evidence="7">
    <location>
        <begin position="23"/>
        <end position="107"/>
    </location>
</feature>
<reference evidence="8 9" key="1">
    <citation type="submission" date="2021-04" db="EMBL/GenBank/DDBJ databases">
        <title>Genomics, taxonomy and metabolism of representatives of sulfur bacteria of the genus Thiothrix: Thiothrix fructosivorans QT, Thiothrix unzii A1T and three new species, Thiothrix subterranea sp. nov., Thiothrix litoralis sp. nov. and 'Candidatus Thiothrix anitrata' sp. nov.</title>
        <authorList>
            <person name="Ravin N.V."/>
            <person name="Smolyakov D."/>
            <person name="Rudenko T.S."/>
            <person name="Mardanov A.V."/>
            <person name="Beletsky A.V."/>
            <person name="Markov N.D."/>
            <person name="Fomenkov A.I."/>
            <person name="Roberts R.J."/>
            <person name="Karnachuk O.V."/>
            <person name="Novikov A."/>
            <person name="Grabovich M.Y."/>
        </authorList>
    </citation>
    <scope>NUCLEOTIDE SEQUENCE [LARGE SCALE GENOMIC DNA]</scope>
    <source>
        <strain evidence="8 9">AS</strain>
    </source>
</reference>
<evidence type="ECO:0000256" key="4">
    <source>
        <dbReference type="ARBA" id="ARBA00023235"/>
    </source>
</evidence>
<dbReference type="RefSeq" id="WP_210221492.1">
    <property type="nucleotide sequence ID" value="NZ_CP072801.1"/>
</dbReference>
<name>A0ABX7WPT5_9GAMM</name>
<dbReference type="Pfam" id="PF00254">
    <property type="entry name" value="FKBP_C"/>
    <property type="match status" value="1"/>
</dbReference>
<dbReference type="Proteomes" id="UP000672039">
    <property type="component" value="Chromosome"/>
</dbReference>
<evidence type="ECO:0000256" key="5">
    <source>
        <dbReference type="PROSITE-ProRule" id="PRU00277"/>
    </source>
</evidence>
<comment type="catalytic activity">
    <reaction evidence="1 5 6">
        <text>[protein]-peptidylproline (omega=180) = [protein]-peptidylproline (omega=0)</text>
        <dbReference type="Rhea" id="RHEA:16237"/>
        <dbReference type="Rhea" id="RHEA-COMP:10747"/>
        <dbReference type="Rhea" id="RHEA-COMP:10748"/>
        <dbReference type="ChEBI" id="CHEBI:83833"/>
        <dbReference type="ChEBI" id="CHEBI:83834"/>
        <dbReference type="EC" id="5.2.1.8"/>
    </reaction>
</comment>
<organism evidence="8 9">
    <name type="scientific">Thiothrix litoralis</name>
    <dbReference type="NCBI Taxonomy" id="2891210"/>
    <lineage>
        <taxon>Bacteria</taxon>
        <taxon>Pseudomonadati</taxon>
        <taxon>Pseudomonadota</taxon>
        <taxon>Gammaproteobacteria</taxon>
        <taxon>Thiotrichales</taxon>
        <taxon>Thiotrichaceae</taxon>
        <taxon>Thiothrix</taxon>
    </lineage>
</organism>
<dbReference type="InterPro" id="IPR046357">
    <property type="entry name" value="PPIase_dom_sf"/>
</dbReference>
<evidence type="ECO:0000256" key="3">
    <source>
        <dbReference type="ARBA" id="ARBA00023110"/>
    </source>
</evidence>
<protein>
    <recommendedName>
        <fullName evidence="6">Peptidyl-prolyl cis-trans isomerase</fullName>
        <ecNumber evidence="6">5.2.1.8</ecNumber>
    </recommendedName>
</protein>
<keyword evidence="4 5" id="KW-0413">Isomerase</keyword>
<dbReference type="PANTHER" id="PTHR43811:SF19">
    <property type="entry name" value="39 KDA FK506-BINDING NUCLEAR PROTEIN"/>
    <property type="match status" value="1"/>
</dbReference>
<evidence type="ECO:0000256" key="1">
    <source>
        <dbReference type="ARBA" id="ARBA00000971"/>
    </source>
</evidence>
<proteinExistence type="inferred from homology"/>
<sequence length="107" mass="11521">MQLKPGIKLLSEIEGVGATAEKGTRVNVRLNGWLSKGEPIDQNTLNTFVVGERVLIPGIEYAVEGMRVGGTRKVKISPHLAYQQTGVPGIIPANAVLIYEIELLGVE</sequence>
<dbReference type="GO" id="GO:0016853">
    <property type="term" value="F:isomerase activity"/>
    <property type="evidence" value="ECO:0007669"/>
    <property type="project" value="UniProtKB-KW"/>
</dbReference>
<dbReference type="Gene3D" id="3.10.50.40">
    <property type="match status" value="1"/>
</dbReference>
<dbReference type="PANTHER" id="PTHR43811">
    <property type="entry name" value="FKBP-TYPE PEPTIDYL-PROLYL CIS-TRANS ISOMERASE FKPA"/>
    <property type="match status" value="1"/>
</dbReference>
<dbReference type="InterPro" id="IPR001179">
    <property type="entry name" value="PPIase_FKBP_dom"/>
</dbReference>
<evidence type="ECO:0000259" key="7">
    <source>
        <dbReference type="PROSITE" id="PS50059"/>
    </source>
</evidence>
<evidence type="ECO:0000256" key="2">
    <source>
        <dbReference type="ARBA" id="ARBA00006577"/>
    </source>
</evidence>